<dbReference type="InterPro" id="IPR009368">
    <property type="entry name" value="DUF1024"/>
</dbReference>
<comment type="caution">
    <text evidence="1">The sequence shown here is derived from an EMBL/GenBank/DDBJ whole genome shotgun (WGS) entry which is preliminary data.</text>
</comment>
<dbReference type="RefSeq" id="WP_058714304.1">
    <property type="nucleotide sequence ID" value="NZ_CP049802.1"/>
</dbReference>
<evidence type="ECO:0000313" key="1">
    <source>
        <dbReference type="EMBL" id="MCG6225989.1"/>
    </source>
</evidence>
<accession>A0ABS9NGU7</accession>
<evidence type="ECO:0000313" key="2">
    <source>
        <dbReference type="Proteomes" id="UP000814367"/>
    </source>
</evidence>
<proteinExistence type="predicted"/>
<dbReference type="Pfam" id="PF06260">
    <property type="entry name" value="DUF1024"/>
    <property type="match status" value="1"/>
</dbReference>
<name>A0ABS9NGU7_STAWA</name>
<protein>
    <submittedName>
        <fullName evidence="1">DUF1024 family protein</fullName>
    </submittedName>
</protein>
<keyword evidence="2" id="KW-1185">Reference proteome</keyword>
<dbReference type="Proteomes" id="UP000814367">
    <property type="component" value="Unassembled WGS sequence"/>
</dbReference>
<organism evidence="1 2">
    <name type="scientific">Staphylococcus warneri</name>
    <dbReference type="NCBI Taxonomy" id="1292"/>
    <lineage>
        <taxon>Bacteria</taxon>
        <taxon>Bacillati</taxon>
        <taxon>Bacillota</taxon>
        <taxon>Bacilli</taxon>
        <taxon>Bacillales</taxon>
        <taxon>Staphylococcaceae</taxon>
        <taxon>Staphylococcus</taxon>
    </lineage>
</organism>
<sequence>MTNREQIEQAIISAGAYNGNDTEVLLAEVKKLYHAKYTVVELIDFLTSEELNSKTHKETIKTIADIIIKHGDKLKSDEEEQND</sequence>
<gene>
    <name evidence="1" type="ORF">G8J23_08335</name>
</gene>
<reference evidence="1 2" key="1">
    <citation type="submission" date="2020-03" db="EMBL/GenBank/DDBJ databases">
        <title>Comparative genetics of Staphylococcus warneri persistents from caprine mastitis.</title>
        <authorList>
            <person name="Franca C.A."/>
            <person name="Rosa D.S."/>
            <person name="Silva A."/>
            <person name="Rodrigues D.L.N."/>
            <person name="Santos R.G."/>
            <person name="Castillo R.E.H."/>
            <person name="Moreira M.A.S."/>
            <person name="Lima M.C."/>
            <person name="Gouveia G.V."/>
            <person name="Gouveia J.J.S."/>
            <person name="Souza R.F.S."/>
            <person name="Bertram B."/>
            <person name="Azevedo V."/>
            <person name="Costa M."/>
        </authorList>
    </citation>
    <scope>NUCLEOTIDE SEQUENCE [LARGE SCALE GENOMIC DNA]</scope>
    <source>
        <strain evidence="1 2">Cap 9.2</strain>
    </source>
</reference>
<dbReference type="EMBL" id="JAANHJ010000001">
    <property type="protein sequence ID" value="MCG6225989.1"/>
    <property type="molecule type" value="Genomic_DNA"/>
</dbReference>